<dbReference type="Proteomes" id="UP001164481">
    <property type="component" value="Chromosome"/>
</dbReference>
<evidence type="ECO:0000256" key="1">
    <source>
        <dbReference type="SAM" id="Phobius"/>
    </source>
</evidence>
<evidence type="ECO:0000313" key="3">
    <source>
        <dbReference type="Proteomes" id="UP001164481"/>
    </source>
</evidence>
<feature type="transmembrane region" description="Helical" evidence="1">
    <location>
        <begin position="14"/>
        <end position="31"/>
    </location>
</feature>
<keyword evidence="1" id="KW-0472">Membrane</keyword>
<dbReference type="RefSeq" id="WP_154221480.1">
    <property type="nucleotide sequence ID" value="NZ_CP034544.1"/>
</dbReference>
<gene>
    <name evidence="2" type="ORF">OIE46_01145</name>
</gene>
<proteinExistence type="predicted"/>
<feature type="transmembrane region" description="Helical" evidence="1">
    <location>
        <begin position="38"/>
        <end position="59"/>
    </location>
</feature>
<evidence type="ECO:0000313" key="2">
    <source>
        <dbReference type="EMBL" id="UZW64677.1"/>
    </source>
</evidence>
<accession>A0AAX3F2U8</accession>
<dbReference type="AlphaFoldDB" id="A0AAX3F2U8"/>
<name>A0AAX3F2U8_MYCSY</name>
<protein>
    <recommendedName>
        <fullName evidence="4">TM2 domain-containing protein</fullName>
    </recommendedName>
</protein>
<dbReference type="EMBL" id="CP107525">
    <property type="protein sequence ID" value="UZW64677.1"/>
    <property type="molecule type" value="Genomic_DNA"/>
</dbReference>
<feature type="transmembrane region" description="Helical" evidence="1">
    <location>
        <begin position="98"/>
        <end position="120"/>
    </location>
</feature>
<reference evidence="2" key="2">
    <citation type="submission" date="2022-11" db="EMBL/GenBank/DDBJ databases">
        <title>complete genomes of mycoplasma synoviae ZX313 strain and SD2 strain.</title>
        <authorList>
            <person name="Zhong Q."/>
        </authorList>
    </citation>
    <scope>NUCLEOTIDE SEQUENCE</scope>
    <source>
        <strain evidence="2">SD2</strain>
    </source>
</reference>
<evidence type="ECO:0008006" key="4">
    <source>
        <dbReference type="Google" id="ProtNLM"/>
    </source>
</evidence>
<keyword evidence="1" id="KW-1133">Transmembrane helix</keyword>
<reference evidence="2" key="1">
    <citation type="submission" date="2022-10" db="EMBL/GenBank/DDBJ databases">
        <authorList>
            <person name="Wei X."/>
        </authorList>
    </citation>
    <scope>NUCLEOTIDE SEQUENCE</scope>
    <source>
        <strain evidence="2">SD2</strain>
    </source>
</reference>
<keyword evidence="1" id="KW-0812">Transmembrane</keyword>
<sequence length="156" mass="17679">MHKYRKDGLSQSKAFFYCLGLGLIGGEYFYLKLKKLALIKLALAFVGATIIFVTLVVLANTQSPVLSDETKKAIDLKTTNVFNQFTDKHQNTQALLPAYVVGGLLIASNVVWTIYNAVLIHNGEFKDNKKQKISQWTETQESYLEHLLTKGENWRH</sequence>
<organism evidence="2 3">
    <name type="scientific">Mycoplasmopsis synoviae</name>
    <name type="common">Mycoplasma synoviae</name>
    <dbReference type="NCBI Taxonomy" id="2109"/>
    <lineage>
        <taxon>Bacteria</taxon>
        <taxon>Bacillati</taxon>
        <taxon>Mycoplasmatota</taxon>
        <taxon>Mycoplasmoidales</taxon>
        <taxon>Metamycoplasmataceae</taxon>
        <taxon>Mycoplasmopsis</taxon>
    </lineage>
</organism>